<dbReference type="InterPro" id="IPR036070">
    <property type="entry name" value="Nop_dom_sf"/>
</dbReference>
<dbReference type="SMART" id="SM00931">
    <property type="entry name" value="NOSIC"/>
    <property type="match status" value="1"/>
</dbReference>
<name>A0AAW1XMC5_RUBAR</name>
<keyword evidence="5 19" id="KW-0349">Heme</keyword>
<feature type="transmembrane region" description="Helical" evidence="21">
    <location>
        <begin position="6"/>
        <end position="27"/>
    </location>
</feature>
<dbReference type="FunFam" id="1.10.246.90:FF:000002">
    <property type="entry name" value="U4/U6 small nuclear ribonucleoprotein Prp31"/>
    <property type="match status" value="1"/>
</dbReference>
<evidence type="ECO:0000256" key="4">
    <source>
        <dbReference type="ARBA" id="ARBA00010617"/>
    </source>
</evidence>
<evidence type="ECO:0000256" key="7">
    <source>
        <dbReference type="ARBA" id="ARBA00022692"/>
    </source>
</evidence>
<keyword evidence="15 21" id="KW-0472">Membrane</keyword>
<dbReference type="InterPro" id="IPR001128">
    <property type="entry name" value="Cyt_P450"/>
</dbReference>
<dbReference type="PRINTS" id="PR00463">
    <property type="entry name" value="EP450I"/>
</dbReference>
<dbReference type="InterPro" id="IPR002687">
    <property type="entry name" value="Nop_dom"/>
</dbReference>
<evidence type="ECO:0000256" key="13">
    <source>
        <dbReference type="ARBA" id="ARBA00023004"/>
    </source>
</evidence>
<accession>A0AAW1XMC5</accession>
<evidence type="ECO:0000256" key="12">
    <source>
        <dbReference type="ARBA" id="ARBA00023002"/>
    </source>
</evidence>
<evidence type="ECO:0000256" key="6">
    <source>
        <dbReference type="ARBA" id="ARBA00022664"/>
    </source>
</evidence>
<evidence type="ECO:0000256" key="11">
    <source>
        <dbReference type="ARBA" id="ARBA00022989"/>
    </source>
</evidence>
<dbReference type="FunFam" id="1.10.287.4070:FF:000003">
    <property type="entry name" value="U4/U6 small nuclear ribonucleoprotein PRP31"/>
    <property type="match status" value="1"/>
</dbReference>
<dbReference type="GO" id="GO:0004497">
    <property type="term" value="F:monooxygenase activity"/>
    <property type="evidence" value="ECO:0007669"/>
    <property type="project" value="UniProtKB-KW"/>
</dbReference>
<dbReference type="GO" id="GO:0005687">
    <property type="term" value="C:U4 snRNP"/>
    <property type="evidence" value="ECO:0007669"/>
    <property type="project" value="TreeGrafter"/>
</dbReference>
<evidence type="ECO:0000256" key="2">
    <source>
        <dbReference type="ARBA" id="ARBA00004370"/>
    </source>
</evidence>
<dbReference type="Gene3D" id="1.10.287.4070">
    <property type="match status" value="1"/>
</dbReference>
<keyword evidence="8 19" id="KW-0479">Metal-binding</keyword>
<sequence length="1051" mass="117271">MEVTVATWVALSLVFVSIIVRWVWSVLDRLWFKPKKLERCLREQGLKGNSYRFWHGDSKEKAILLAQASSKPMNLSASHDILPRVAPFDDQTMKTYGKDSFVWNGTSPMVNITNPEDVKVVLTKMDDFPKPPAESNPLIKLLAQGIAVYEGEKWTKHRRIINPTFHPEKLKRMLPAFHESCDEMIKEWGSSVSKGDSSCEFDVFPSLQHLTADVISRTAFGSSYQEGRKIFELLKEQISHIFKVLQTVYIPGWRFLPTKMNKRMKQIDKEIKGLLKGIINEREQAIKAGEATKDDLLGALMESNLKDIQEHGKNNKKAGMSTEDVIEECRLFYMSGHETSSVLLAWTMVLLGQNQNWQDRARQEVLQVFGSNKSDFDGLTHLKVVTMILFEVLRLYPPLVLMSRTVHKKTQLAKFILPAGVDVAVPTLLIHHDKELWGDDANEFKPERFSEGVSNAIKSPLSFIPFGAGPRICVGQNFAMVEAKLALSMILQHFTFELSPSYTHAPIPLLIIQPQYGARITLHKLEANYWGNIIPMVVCNGVHANTTLAQLMAGTNCWTLLEPETRATLADSFFADLDELSDNVADVPIEDDADVTNIEEDVDGDLADLKTLNYDDLNNVSKLQKSQRFAYIMQKVEDALEKGSYMSNHELVLEDDPEYQLIMDCNALSVNIENELVIIHNFIRDKYRPKFPKLESLVCHPIDYARVVQKIGNEMDVTLDDLKGLLPSAIIMGVSVDASTTRGKPLPEDVLEKIVDACDRALTLDSAKKKILDFVESRIGFIAPNLSAIVGSAVAAKLTGTTGGLAALAKMPACNVQLLGAKRKNLAGFSTATSQYRIGYVEQTEIFQTTPTALKMRAGRLLAAKSTLAARVDSTRRDPSGNTGKSFREEILKKIEKWQEPPLAKQPKPLPVPDSEPKKKRGGRRLRKMKERYVITDMRKLANRMQFGISEETSLGDGLGEGYGMLGQFGSGKLRVSMGQRKLAAKVAKKFKNKYYGSTGGSASGLTSSLAFTPVHGIELSNPQAHAHQLGSGTQSTYFSETGTFSKIKRI</sequence>
<dbReference type="GO" id="GO:0005506">
    <property type="term" value="F:iron ion binding"/>
    <property type="evidence" value="ECO:0007669"/>
    <property type="project" value="InterPro"/>
</dbReference>
<evidence type="ECO:0000256" key="10">
    <source>
        <dbReference type="ARBA" id="ARBA00022884"/>
    </source>
</evidence>
<dbReference type="PRINTS" id="PR00385">
    <property type="entry name" value="P450"/>
</dbReference>
<evidence type="ECO:0000256" key="8">
    <source>
        <dbReference type="ARBA" id="ARBA00022723"/>
    </source>
</evidence>
<keyword evidence="16" id="KW-0508">mRNA splicing</keyword>
<keyword evidence="12" id="KW-0560">Oxidoreductase</keyword>
<evidence type="ECO:0000256" key="16">
    <source>
        <dbReference type="ARBA" id="ARBA00023187"/>
    </source>
</evidence>
<evidence type="ECO:0000256" key="3">
    <source>
        <dbReference type="ARBA" id="ARBA00005572"/>
    </source>
</evidence>
<keyword evidence="24" id="KW-1185">Reference proteome</keyword>
<feature type="domain" description="Nop" evidence="22">
    <location>
        <begin position="782"/>
        <end position="900"/>
    </location>
</feature>
<dbReference type="PANTHER" id="PTHR13904:SF0">
    <property type="entry name" value="U4_U6 SMALL NUCLEAR RIBONUCLEOPROTEIN PRP31"/>
    <property type="match status" value="1"/>
</dbReference>
<evidence type="ECO:0000256" key="9">
    <source>
        <dbReference type="ARBA" id="ARBA00022728"/>
    </source>
</evidence>
<dbReference type="InterPro" id="IPR017972">
    <property type="entry name" value="Cyt_P450_CS"/>
</dbReference>
<dbReference type="PROSITE" id="PS00086">
    <property type="entry name" value="CYTOCHROME_P450"/>
    <property type="match status" value="1"/>
</dbReference>
<dbReference type="Pfam" id="PF00067">
    <property type="entry name" value="p450"/>
    <property type="match status" value="1"/>
</dbReference>
<keyword evidence="13 19" id="KW-0408">Iron</keyword>
<evidence type="ECO:0000313" key="23">
    <source>
        <dbReference type="EMBL" id="KAK9937702.1"/>
    </source>
</evidence>
<feature type="region of interest" description="Disordered" evidence="20">
    <location>
        <begin position="898"/>
        <end position="928"/>
    </location>
</feature>
<comment type="similarity">
    <text evidence="3">Belongs to the PRP31 family.</text>
</comment>
<dbReference type="CDD" id="cd20642">
    <property type="entry name" value="CYP72"/>
    <property type="match status" value="1"/>
</dbReference>
<keyword evidence="17" id="KW-0539">Nucleus</keyword>
<dbReference type="InterPro" id="IPR042239">
    <property type="entry name" value="Nop_C"/>
</dbReference>
<keyword evidence="11 21" id="KW-1133">Transmembrane helix</keyword>
<evidence type="ECO:0000259" key="22">
    <source>
        <dbReference type="PROSITE" id="PS51358"/>
    </source>
</evidence>
<dbReference type="GO" id="GO:0016020">
    <property type="term" value="C:membrane"/>
    <property type="evidence" value="ECO:0007669"/>
    <property type="project" value="UniProtKB-SubCell"/>
</dbReference>
<dbReference type="SUPFAM" id="SSF48264">
    <property type="entry name" value="Cytochrome P450"/>
    <property type="match status" value="1"/>
</dbReference>
<evidence type="ECO:0000313" key="24">
    <source>
        <dbReference type="Proteomes" id="UP001457282"/>
    </source>
</evidence>
<dbReference type="InterPro" id="IPR019175">
    <property type="entry name" value="Prp31_C"/>
</dbReference>
<comment type="similarity">
    <text evidence="4">Belongs to the cytochrome P450 family.</text>
</comment>
<dbReference type="GO" id="GO:0020037">
    <property type="term" value="F:heme binding"/>
    <property type="evidence" value="ECO:0007669"/>
    <property type="project" value="InterPro"/>
</dbReference>
<evidence type="ECO:0000256" key="14">
    <source>
        <dbReference type="ARBA" id="ARBA00023033"/>
    </source>
</evidence>
<evidence type="ECO:0000256" key="1">
    <source>
        <dbReference type="ARBA" id="ARBA00004123"/>
    </source>
</evidence>
<evidence type="ECO:0000256" key="15">
    <source>
        <dbReference type="ARBA" id="ARBA00023136"/>
    </source>
</evidence>
<evidence type="ECO:0000256" key="19">
    <source>
        <dbReference type="PIRSR" id="PIRSR602401-1"/>
    </source>
</evidence>
<dbReference type="GO" id="GO:0000244">
    <property type="term" value="P:spliceosomal tri-snRNP complex assembly"/>
    <property type="evidence" value="ECO:0007669"/>
    <property type="project" value="InterPro"/>
</dbReference>
<dbReference type="PROSITE" id="PS51358">
    <property type="entry name" value="NOP"/>
    <property type="match status" value="1"/>
</dbReference>
<feature type="binding site" description="axial binding residue" evidence="19">
    <location>
        <position position="473"/>
    </location>
    <ligand>
        <name>heme</name>
        <dbReference type="ChEBI" id="CHEBI:30413"/>
    </ligand>
    <ligandPart>
        <name>Fe</name>
        <dbReference type="ChEBI" id="CHEBI:18248"/>
    </ligandPart>
</feature>
<evidence type="ECO:0000256" key="5">
    <source>
        <dbReference type="ARBA" id="ARBA00022617"/>
    </source>
</evidence>
<protein>
    <recommendedName>
        <fullName evidence="22">Nop domain-containing protein</fullName>
    </recommendedName>
</protein>
<dbReference type="EMBL" id="JBEDUW010000003">
    <property type="protein sequence ID" value="KAK9937702.1"/>
    <property type="molecule type" value="Genomic_DNA"/>
</dbReference>
<evidence type="ECO:0000256" key="20">
    <source>
        <dbReference type="SAM" id="MobiDB-lite"/>
    </source>
</evidence>
<dbReference type="Gene3D" id="1.10.630.10">
    <property type="entry name" value="Cytochrome P450"/>
    <property type="match status" value="1"/>
</dbReference>
<dbReference type="PANTHER" id="PTHR13904">
    <property type="entry name" value="PRE-MRNA SPLICING FACTOR PRP31"/>
    <property type="match status" value="1"/>
</dbReference>
<proteinExistence type="inferred from homology"/>
<dbReference type="GO" id="GO:0046540">
    <property type="term" value="C:U4/U6 x U5 tri-snRNP complex"/>
    <property type="evidence" value="ECO:0007669"/>
    <property type="project" value="InterPro"/>
</dbReference>
<keyword evidence="14" id="KW-0503">Monooxygenase</keyword>
<organism evidence="23 24">
    <name type="scientific">Rubus argutus</name>
    <name type="common">Southern blackberry</name>
    <dbReference type="NCBI Taxonomy" id="59490"/>
    <lineage>
        <taxon>Eukaryota</taxon>
        <taxon>Viridiplantae</taxon>
        <taxon>Streptophyta</taxon>
        <taxon>Embryophyta</taxon>
        <taxon>Tracheophyta</taxon>
        <taxon>Spermatophyta</taxon>
        <taxon>Magnoliopsida</taxon>
        <taxon>eudicotyledons</taxon>
        <taxon>Gunneridae</taxon>
        <taxon>Pentapetalae</taxon>
        <taxon>rosids</taxon>
        <taxon>fabids</taxon>
        <taxon>Rosales</taxon>
        <taxon>Rosaceae</taxon>
        <taxon>Rosoideae</taxon>
        <taxon>Rosoideae incertae sedis</taxon>
        <taxon>Rubus</taxon>
    </lineage>
</organism>
<keyword evidence="18" id="KW-0687">Ribonucleoprotein</keyword>
<evidence type="ECO:0000256" key="17">
    <source>
        <dbReference type="ARBA" id="ARBA00023242"/>
    </source>
</evidence>
<dbReference type="InterPro" id="IPR036396">
    <property type="entry name" value="Cyt_P450_sf"/>
</dbReference>
<dbReference type="GO" id="GO:0071011">
    <property type="term" value="C:precatalytic spliceosome"/>
    <property type="evidence" value="ECO:0007669"/>
    <property type="project" value="TreeGrafter"/>
</dbReference>
<dbReference type="Pfam" id="PF09785">
    <property type="entry name" value="Prp31_C"/>
    <property type="match status" value="1"/>
</dbReference>
<keyword evidence="6" id="KW-0507">mRNA processing</keyword>
<evidence type="ECO:0000256" key="21">
    <source>
        <dbReference type="SAM" id="Phobius"/>
    </source>
</evidence>
<dbReference type="GO" id="GO:0003723">
    <property type="term" value="F:RNA binding"/>
    <property type="evidence" value="ECO:0007669"/>
    <property type="project" value="UniProtKB-KW"/>
</dbReference>
<evidence type="ECO:0000256" key="18">
    <source>
        <dbReference type="ARBA" id="ARBA00023274"/>
    </source>
</evidence>
<keyword evidence="7 21" id="KW-0812">Transmembrane</keyword>
<dbReference type="Proteomes" id="UP001457282">
    <property type="component" value="Unassembled WGS sequence"/>
</dbReference>
<dbReference type="InterPro" id="IPR027105">
    <property type="entry name" value="Prp31"/>
</dbReference>
<dbReference type="FunFam" id="1.10.630.10:FF:000029">
    <property type="entry name" value="Cytochrome P450 734A1"/>
    <property type="match status" value="1"/>
</dbReference>
<keyword evidence="9" id="KW-0747">Spliceosome</keyword>
<comment type="cofactor">
    <cofactor evidence="19">
        <name>heme</name>
        <dbReference type="ChEBI" id="CHEBI:30413"/>
    </cofactor>
</comment>
<dbReference type="InterPro" id="IPR012976">
    <property type="entry name" value="NOSIC"/>
</dbReference>
<reference evidence="23 24" key="1">
    <citation type="journal article" date="2023" name="G3 (Bethesda)">
        <title>A chromosome-length genome assembly and annotation of blackberry (Rubus argutus, cv. 'Hillquist').</title>
        <authorList>
            <person name="Bruna T."/>
            <person name="Aryal R."/>
            <person name="Dudchenko O."/>
            <person name="Sargent D.J."/>
            <person name="Mead D."/>
            <person name="Buti M."/>
            <person name="Cavallini A."/>
            <person name="Hytonen T."/>
            <person name="Andres J."/>
            <person name="Pham M."/>
            <person name="Weisz D."/>
            <person name="Mascagni F."/>
            <person name="Usai G."/>
            <person name="Natali L."/>
            <person name="Bassil N."/>
            <person name="Fernandez G.E."/>
            <person name="Lomsadze A."/>
            <person name="Armour M."/>
            <person name="Olukolu B."/>
            <person name="Poorten T."/>
            <person name="Britton C."/>
            <person name="Davik J."/>
            <person name="Ashrafi H."/>
            <person name="Aiden E.L."/>
            <person name="Borodovsky M."/>
            <person name="Worthington M."/>
        </authorList>
    </citation>
    <scope>NUCLEOTIDE SEQUENCE [LARGE SCALE GENOMIC DNA]</scope>
    <source>
        <strain evidence="23">PI 553951</strain>
    </source>
</reference>
<keyword evidence="10" id="KW-0694">RNA-binding</keyword>
<dbReference type="Pfam" id="PF01798">
    <property type="entry name" value="Nop"/>
    <property type="match status" value="1"/>
</dbReference>
<comment type="subcellular location">
    <subcellularLocation>
        <location evidence="2">Membrane</location>
    </subcellularLocation>
    <subcellularLocation>
        <location evidence="1">Nucleus</location>
    </subcellularLocation>
</comment>
<dbReference type="AlphaFoldDB" id="A0AAW1XMC5"/>
<dbReference type="Gene3D" id="1.10.246.90">
    <property type="entry name" value="Nop domain"/>
    <property type="match status" value="1"/>
</dbReference>
<dbReference type="GO" id="GO:0016705">
    <property type="term" value="F:oxidoreductase activity, acting on paired donors, with incorporation or reduction of molecular oxygen"/>
    <property type="evidence" value="ECO:0007669"/>
    <property type="project" value="InterPro"/>
</dbReference>
<dbReference type="SUPFAM" id="SSF89124">
    <property type="entry name" value="Nop domain"/>
    <property type="match status" value="1"/>
</dbReference>
<comment type="caution">
    <text evidence="23">The sequence shown here is derived from an EMBL/GenBank/DDBJ whole genome shotgun (WGS) entry which is preliminary data.</text>
</comment>
<feature type="compositionally biased region" description="Basic residues" evidence="20">
    <location>
        <begin position="918"/>
        <end position="928"/>
    </location>
</feature>
<dbReference type="InterPro" id="IPR002401">
    <property type="entry name" value="Cyt_P450_E_grp-I"/>
</dbReference>
<gene>
    <name evidence="23" type="ORF">M0R45_014474</name>
</gene>